<comment type="caution">
    <text evidence="4">Lacks conserved residue(s) required for the propagation of feature annotation.</text>
</comment>
<gene>
    <name evidence="8" type="ORF">SAMN04488502_10735</name>
</gene>
<dbReference type="GO" id="GO:0000976">
    <property type="term" value="F:transcription cis-regulatory region binding"/>
    <property type="evidence" value="ECO:0007669"/>
    <property type="project" value="TreeGrafter"/>
</dbReference>
<protein>
    <submittedName>
        <fullName evidence="8">Two-component system, OmpR family, response regulator CssR</fullName>
    </submittedName>
</protein>
<dbReference type="InterPro" id="IPR011006">
    <property type="entry name" value="CheY-like_superfamily"/>
</dbReference>
<dbReference type="GO" id="GO:0005829">
    <property type="term" value="C:cytosol"/>
    <property type="evidence" value="ECO:0007669"/>
    <property type="project" value="TreeGrafter"/>
</dbReference>
<dbReference type="InterPro" id="IPR036388">
    <property type="entry name" value="WH-like_DNA-bd_sf"/>
</dbReference>
<dbReference type="PANTHER" id="PTHR48111:SF24">
    <property type="entry name" value="TRANSCRIPTIONAL REGULATORY PROTEIN CSSR"/>
    <property type="match status" value="1"/>
</dbReference>
<dbReference type="InterPro" id="IPR001789">
    <property type="entry name" value="Sig_transdc_resp-reg_receiver"/>
</dbReference>
<dbReference type="Proteomes" id="UP000214880">
    <property type="component" value="Unassembled WGS sequence"/>
</dbReference>
<feature type="domain" description="Response regulatory" evidence="6">
    <location>
        <begin position="4"/>
        <end position="115"/>
    </location>
</feature>
<evidence type="ECO:0000313" key="8">
    <source>
        <dbReference type="EMBL" id="SDM75426.1"/>
    </source>
</evidence>
<dbReference type="InterPro" id="IPR016032">
    <property type="entry name" value="Sig_transdc_resp-reg_C-effctor"/>
</dbReference>
<dbReference type="PANTHER" id="PTHR48111">
    <property type="entry name" value="REGULATOR OF RPOS"/>
    <property type="match status" value="1"/>
</dbReference>
<dbReference type="Pfam" id="PF00486">
    <property type="entry name" value="Trans_reg_C"/>
    <property type="match status" value="1"/>
</dbReference>
<dbReference type="InterPro" id="IPR039420">
    <property type="entry name" value="WalR-like"/>
</dbReference>
<dbReference type="EMBL" id="FNHB01000007">
    <property type="protein sequence ID" value="SDM75426.1"/>
    <property type="molecule type" value="Genomic_DNA"/>
</dbReference>
<dbReference type="PROSITE" id="PS51755">
    <property type="entry name" value="OMPR_PHOB"/>
    <property type="match status" value="1"/>
</dbReference>
<dbReference type="OrthoDB" id="9790442at2"/>
<dbReference type="GO" id="GO:0006355">
    <property type="term" value="P:regulation of DNA-templated transcription"/>
    <property type="evidence" value="ECO:0007669"/>
    <property type="project" value="InterPro"/>
</dbReference>
<dbReference type="GO" id="GO:0000156">
    <property type="term" value="F:phosphorelay response regulator activity"/>
    <property type="evidence" value="ECO:0007669"/>
    <property type="project" value="TreeGrafter"/>
</dbReference>
<evidence type="ECO:0000256" key="2">
    <source>
        <dbReference type="ARBA" id="ARBA00023125"/>
    </source>
</evidence>
<evidence type="ECO:0000259" key="6">
    <source>
        <dbReference type="PROSITE" id="PS50110"/>
    </source>
</evidence>
<dbReference type="PROSITE" id="PS50110">
    <property type="entry name" value="RESPONSE_REGULATORY"/>
    <property type="match status" value="1"/>
</dbReference>
<evidence type="ECO:0000259" key="7">
    <source>
        <dbReference type="PROSITE" id="PS51755"/>
    </source>
</evidence>
<dbReference type="InterPro" id="IPR001867">
    <property type="entry name" value="OmpR/PhoB-type_DNA-bd"/>
</dbReference>
<proteinExistence type="predicted"/>
<dbReference type="Gene3D" id="1.10.10.10">
    <property type="entry name" value="Winged helix-like DNA-binding domain superfamily/Winged helix DNA-binding domain"/>
    <property type="match status" value="1"/>
</dbReference>
<reference evidence="8 9" key="1">
    <citation type="submission" date="2016-10" db="EMBL/GenBank/DDBJ databases">
        <authorList>
            <person name="de Groot N.N."/>
        </authorList>
    </citation>
    <scope>NUCLEOTIDE SEQUENCE [LARGE SCALE GENOMIC DNA]</scope>
    <source>
        <strain evidence="8 9">DSM 1736</strain>
    </source>
</reference>
<dbReference type="AlphaFoldDB" id="A0A1G9VTU9"/>
<dbReference type="SUPFAM" id="SSF52172">
    <property type="entry name" value="CheY-like"/>
    <property type="match status" value="1"/>
</dbReference>
<keyword evidence="9" id="KW-1185">Reference proteome</keyword>
<organism evidence="8 9">
    <name type="scientific">Dendrosporobacter quercicolus</name>
    <dbReference type="NCBI Taxonomy" id="146817"/>
    <lineage>
        <taxon>Bacteria</taxon>
        <taxon>Bacillati</taxon>
        <taxon>Bacillota</taxon>
        <taxon>Negativicutes</taxon>
        <taxon>Selenomonadales</taxon>
        <taxon>Sporomusaceae</taxon>
        <taxon>Dendrosporobacter</taxon>
    </lineage>
</organism>
<name>A0A1G9VTU9_9FIRM</name>
<evidence type="ECO:0000256" key="3">
    <source>
        <dbReference type="ARBA" id="ARBA00023163"/>
    </source>
</evidence>
<dbReference type="SMART" id="SM00862">
    <property type="entry name" value="Trans_reg_C"/>
    <property type="match status" value="1"/>
</dbReference>
<dbReference type="SMART" id="SM00448">
    <property type="entry name" value="REC"/>
    <property type="match status" value="1"/>
</dbReference>
<keyword evidence="2 5" id="KW-0238">DNA-binding</keyword>
<sequence length="217" mass="24716">MAFKVYLVDQDEAFCEMLVFFLTREGCQVTVFGQGVKPLDRVEERPDLWIISVDDGAGFKVMTAVKAIDEAAAVILTSAREQLLDRVLGLELGCEDFLLKPLSPRELVLRIRKMREPANPLPAAAGVNLQEYKLEPDKRIAVSEQEVVGLTSKEFELLLVFCRHRGLILSREQILQLVWGEGYSGPDRVVDDLVRRTRRKMKKLRIETIYGYGYRVS</sequence>
<dbReference type="SUPFAM" id="SSF46894">
    <property type="entry name" value="C-terminal effector domain of the bipartite response regulators"/>
    <property type="match status" value="1"/>
</dbReference>
<dbReference type="CDD" id="cd00383">
    <property type="entry name" value="trans_reg_C"/>
    <property type="match status" value="1"/>
</dbReference>
<evidence type="ECO:0000256" key="5">
    <source>
        <dbReference type="PROSITE-ProRule" id="PRU01091"/>
    </source>
</evidence>
<evidence type="ECO:0000256" key="4">
    <source>
        <dbReference type="PROSITE-ProRule" id="PRU00169"/>
    </source>
</evidence>
<evidence type="ECO:0000313" key="9">
    <source>
        <dbReference type="Proteomes" id="UP000214880"/>
    </source>
</evidence>
<evidence type="ECO:0000256" key="1">
    <source>
        <dbReference type="ARBA" id="ARBA00023015"/>
    </source>
</evidence>
<dbReference type="GO" id="GO:0032993">
    <property type="term" value="C:protein-DNA complex"/>
    <property type="evidence" value="ECO:0007669"/>
    <property type="project" value="TreeGrafter"/>
</dbReference>
<dbReference type="Pfam" id="PF00072">
    <property type="entry name" value="Response_reg"/>
    <property type="match status" value="1"/>
</dbReference>
<keyword evidence="3" id="KW-0804">Transcription</keyword>
<feature type="domain" description="OmpR/PhoB-type" evidence="7">
    <location>
        <begin position="124"/>
        <end position="217"/>
    </location>
</feature>
<dbReference type="Gene3D" id="3.40.50.2300">
    <property type="match status" value="1"/>
</dbReference>
<feature type="DNA-binding region" description="OmpR/PhoB-type" evidence="5">
    <location>
        <begin position="124"/>
        <end position="217"/>
    </location>
</feature>
<keyword evidence="1" id="KW-0805">Transcription regulation</keyword>
<accession>A0A1G9VTU9</accession>
<dbReference type="STRING" id="146817.SAMN04488502_10735"/>
<dbReference type="RefSeq" id="WP_092074019.1">
    <property type="nucleotide sequence ID" value="NZ_FNHB01000007.1"/>
</dbReference>